<dbReference type="SUPFAM" id="SSF52540">
    <property type="entry name" value="P-loop containing nucleoside triphosphate hydrolases"/>
    <property type="match status" value="1"/>
</dbReference>
<dbReference type="AlphaFoldDB" id="X1S9F7"/>
<dbReference type="InterPro" id="IPR003593">
    <property type="entry name" value="AAA+_ATPase"/>
</dbReference>
<organism evidence="3">
    <name type="scientific">marine sediment metagenome</name>
    <dbReference type="NCBI Taxonomy" id="412755"/>
    <lineage>
        <taxon>unclassified sequences</taxon>
        <taxon>metagenomes</taxon>
        <taxon>ecological metagenomes</taxon>
    </lineage>
</organism>
<name>X1S9F7_9ZZZZ</name>
<dbReference type="Gene3D" id="3.40.50.300">
    <property type="entry name" value="P-loop containing nucleotide triphosphate hydrolases"/>
    <property type="match status" value="1"/>
</dbReference>
<dbReference type="GO" id="GO:0005524">
    <property type="term" value="F:ATP binding"/>
    <property type="evidence" value="ECO:0007669"/>
    <property type="project" value="InterPro"/>
</dbReference>
<dbReference type="GO" id="GO:0000731">
    <property type="term" value="P:DNA synthesis involved in DNA repair"/>
    <property type="evidence" value="ECO:0007669"/>
    <property type="project" value="TreeGrafter"/>
</dbReference>
<dbReference type="GO" id="GO:0016887">
    <property type="term" value="F:ATP hydrolysis activity"/>
    <property type="evidence" value="ECO:0007669"/>
    <property type="project" value="InterPro"/>
</dbReference>
<evidence type="ECO:0000259" key="2">
    <source>
        <dbReference type="SMART" id="SM00382"/>
    </source>
</evidence>
<accession>X1S9F7</accession>
<dbReference type="PANTHER" id="PTHR13779:SF7">
    <property type="entry name" value="ATPASE WRNIP1"/>
    <property type="match status" value="1"/>
</dbReference>
<evidence type="ECO:0000313" key="3">
    <source>
        <dbReference type="EMBL" id="GAI89677.1"/>
    </source>
</evidence>
<dbReference type="Pfam" id="PF16193">
    <property type="entry name" value="AAA_assoc_2"/>
    <property type="match status" value="1"/>
</dbReference>
<proteinExistence type="inferred from homology"/>
<dbReference type="InterPro" id="IPR027417">
    <property type="entry name" value="P-loop_NTPase"/>
</dbReference>
<sequence>MDLKTAPLATRMRPERIEEILGQDHILGPAGALRSSLETGNLFSVIFWGPPGSGKTTIARLIAQYSNCPFQSFSAVLSGVKELREIIDSAKKTYKYDTKQTILFVDEIHRFNKAQQDAFLPHVESGLIILFGATTQNPSFEIIPPLLSRARVMTLKPLEFKDMAIILNRALMDKERGLGDLNIEAQEDALHYIINISHGDARTALNNLESTSYFVQPDKNNKRVLDVATVSLALNRKSLIYDKNGEEHYNLISAL</sequence>
<dbReference type="GO" id="GO:0017116">
    <property type="term" value="F:single-stranded DNA helicase activity"/>
    <property type="evidence" value="ECO:0007669"/>
    <property type="project" value="TreeGrafter"/>
</dbReference>
<dbReference type="InterPro" id="IPR051314">
    <property type="entry name" value="AAA_ATPase_RarA/MGS1/WRNIP1"/>
</dbReference>
<dbReference type="GO" id="GO:0006261">
    <property type="term" value="P:DNA-templated DNA replication"/>
    <property type="evidence" value="ECO:0007669"/>
    <property type="project" value="TreeGrafter"/>
</dbReference>
<evidence type="ECO:0000256" key="1">
    <source>
        <dbReference type="ARBA" id="ARBA00008959"/>
    </source>
</evidence>
<dbReference type="InterPro" id="IPR032423">
    <property type="entry name" value="AAA_assoc_2"/>
</dbReference>
<dbReference type="GO" id="GO:0008047">
    <property type="term" value="F:enzyme activator activity"/>
    <property type="evidence" value="ECO:0007669"/>
    <property type="project" value="TreeGrafter"/>
</dbReference>
<feature type="domain" description="AAA+ ATPase" evidence="2">
    <location>
        <begin position="41"/>
        <end position="158"/>
    </location>
</feature>
<reference evidence="3" key="1">
    <citation type="journal article" date="2014" name="Front. Microbiol.">
        <title>High frequency of phylogenetically diverse reductive dehalogenase-homologous genes in deep subseafloor sedimentary metagenomes.</title>
        <authorList>
            <person name="Kawai M."/>
            <person name="Futagami T."/>
            <person name="Toyoda A."/>
            <person name="Takaki Y."/>
            <person name="Nishi S."/>
            <person name="Hori S."/>
            <person name="Arai W."/>
            <person name="Tsubouchi T."/>
            <person name="Morono Y."/>
            <person name="Uchiyama I."/>
            <person name="Ito T."/>
            <person name="Fujiyama A."/>
            <person name="Inagaki F."/>
            <person name="Takami H."/>
        </authorList>
    </citation>
    <scope>NUCLEOTIDE SEQUENCE</scope>
    <source>
        <strain evidence="3">Expedition CK06-06</strain>
    </source>
</reference>
<dbReference type="SMART" id="SM00382">
    <property type="entry name" value="AAA"/>
    <property type="match status" value="1"/>
</dbReference>
<comment type="caution">
    <text evidence="3">The sequence shown here is derived from an EMBL/GenBank/DDBJ whole genome shotgun (WGS) entry which is preliminary data.</text>
</comment>
<dbReference type="FunFam" id="1.10.8.60:FF:000029">
    <property type="entry name" value="Replication-associated recombination protein A"/>
    <property type="match status" value="1"/>
</dbReference>
<dbReference type="FunFam" id="3.40.50.300:FF:000137">
    <property type="entry name" value="Replication-associated recombination protein A"/>
    <property type="match status" value="1"/>
</dbReference>
<dbReference type="EMBL" id="BARW01022896">
    <property type="protein sequence ID" value="GAI89677.1"/>
    <property type="molecule type" value="Genomic_DNA"/>
</dbReference>
<dbReference type="InterPro" id="IPR003959">
    <property type="entry name" value="ATPase_AAA_core"/>
</dbReference>
<dbReference type="CDD" id="cd00009">
    <property type="entry name" value="AAA"/>
    <property type="match status" value="1"/>
</dbReference>
<protein>
    <recommendedName>
        <fullName evidence="2">AAA+ ATPase domain-containing protein</fullName>
    </recommendedName>
</protein>
<dbReference type="PANTHER" id="PTHR13779">
    <property type="entry name" value="WERNER HELICASE-INTERACTING PROTEIN 1 FAMILY MEMBER"/>
    <property type="match status" value="1"/>
</dbReference>
<gene>
    <name evidence="3" type="ORF">S12H4_38100</name>
</gene>
<dbReference type="Pfam" id="PF00004">
    <property type="entry name" value="AAA"/>
    <property type="match status" value="1"/>
</dbReference>
<comment type="similarity">
    <text evidence="1">Belongs to the AAA ATPase family. RarA/MGS1/WRNIP1 subfamily.</text>
</comment>
<dbReference type="CDD" id="cd18139">
    <property type="entry name" value="HLD_clamp_RarA"/>
    <property type="match status" value="1"/>
</dbReference>
<dbReference type="Gene3D" id="1.10.8.60">
    <property type="match status" value="1"/>
</dbReference>
<feature type="non-terminal residue" evidence="3">
    <location>
        <position position="255"/>
    </location>
</feature>